<dbReference type="AlphaFoldDB" id="A0A484FL54"/>
<accession>A0A484FL54</accession>
<organism evidence="1 2">
    <name type="scientific">Colletotrichum orbiculare (strain 104-T / ATCC 96160 / CBS 514.97 / LARS 414 / MAFF 240422)</name>
    <name type="common">Cucumber anthracnose fungus</name>
    <name type="synonym">Colletotrichum lagenarium</name>
    <dbReference type="NCBI Taxonomy" id="1213857"/>
    <lineage>
        <taxon>Eukaryota</taxon>
        <taxon>Fungi</taxon>
        <taxon>Dikarya</taxon>
        <taxon>Ascomycota</taxon>
        <taxon>Pezizomycotina</taxon>
        <taxon>Sordariomycetes</taxon>
        <taxon>Hypocreomycetidae</taxon>
        <taxon>Glomerellales</taxon>
        <taxon>Glomerellaceae</taxon>
        <taxon>Colletotrichum</taxon>
        <taxon>Colletotrichum orbiculare species complex</taxon>
    </lineage>
</organism>
<reference evidence="2" key="2">
    <citation type="journal article" date="2019" name="Mol. Plant Microbe Interact.">
        <title>Genome sequence resources for four phytopathogenic fungi from the Colletotrichum orbiculare species complex.</title>
        <authorList>
            <person name="Gan P."/>
            <person name="Tsushima A."/>
            <person name="Narusaka M."/>
            <person name="Narusaka Y."/>
            <person name="Takano Y."/>
            <person name="Kubo Y."/>
            <person name="Shirasu K."/>
        </authorList>
    </citation>
    <scope>GENOME REANNOTATION</scope>
    <source>
        <strain evidence="2">104-T / ATCC 96160 / CBS 514.97 / LARS 414 / MAFF 240422</strain>
    </source>
</reference>
<dbReference type="Proteomes" id="UP000014480">
    <property type="component" value="Unassembled WGS sequence"/>
</dbReference>
<dbReference type="EMBL" id="AMCV02000022">
    <property type="protein sequence ID" value="TDZ18772.1"/>
    <property type="molecule type" value="Genomic_DNA"/>
</dbReference>
<evidence type="ECO:0000313" key="2">
    <source>
        <dbReference type="Proteomes" id="UP000014480"/>
    </source>
</evidence>
<proteinExistence type="predicted"/>
<name>A0A484FL54_COLOR</name>
<protein>
    <submittedName>
        <fullName evidence="1">Uncharacterized protein</fullName>
    </submittedName>
</protein>
<keyword evidence="2" id="KW-1185">Reference proteome</keyword>
<reference evidence="2" key="1">
    <citation type="journal article" date="2013" name="New Phytol.">
        <title>Comparative genomic and transcriptomic analyses reveal the hemibiotrophic stage shift of Colletotrichum fungi.</title>
        <authorList>
            <person name="Gan P."/>
            <person name="Ikeda K."/>
            <person name="Irieda H."/>
            <person name="Narusaka M."/>
            <person name="O'Connell R.J."/>
            <person name="Narusaka Y."/>
            <person name="Takano Y."/>
            <person name="Kubo Y."/>
            <person name="Shirasu K."/>
        </authorList>
    </citation>
    <scope>NUCLEOTIDE SEQUENCE [LARGE SCALE GENOMIC DNA]</scope>
    <source>
        <strain evidence="2">104-T / ATCC 96160 / CBS 514.97 / LARS 414 / MAFF 240422</strain>
    </source>
</reference>
<gene>
    <name evidence="1" type="ORF">Cob_v008045</name>
</gene>
<evidence type="ECO:0000313" key="1">
    <source>
        <dbReference type="EMBL" id="TDZ18772.1"/>
    </source>
</evidence>
<sequence length="149" mass="16364">MRGQEGRLAVFFLKPWVPARRRWSFACVAPLLVVVAGLPRVEPKLLSLPGGRLHHLAGVVAAETRMLGLAKLGAGRRLHARGRVALEGILPLPDRGLRAHDGPPRVPVMSAVSAKCLRRRPWVRIPSTTFRVLRIGQPIGEEGTSRQED</sequence>
<comment type="caution">
    <text evidence="1">The sequence shown here is derived from an EMBL/GenBank/DDBJ whole genome shotgun (WGS) entry which is preliminary data.</text>
</comment>